<evidence type="ECO:0000313" key="1">
    <source>
        <dbReference type="EMBL" id="MBR8669559.1"/>
    </source>
</evidence>
<keyword evidence="1" id="KW-0808">Transferase</keyword>
<dbReference type="AlphaFoldDB" id="A0A941GG28"/>
<reference evidence="1" key="1">
    <citation type="submission" date="2021-04" db="EMBL/GenBank/DDBJ databases">
        <title>Genomic analysis of electroactive and textile dye degrading Bacillus circulans strain: DC10 isolated from constructed wetland-microbial fuel cells treating textile dye wastewaters.</title>
        <authorList>
            <person name="Patel D.U."/>
            <person name="Desai C.R."/>
        </authorList>
    </citation>
    <scope>NUCLEOTIDE SEQUENCE</scope>
    <source>
        <strain evidence="1">DC10</strain>
    </source>
</reference>
<dbReference type="Gene3D" id="3.40.50.150">
    <property type="entry name" value="Vaccinia Virus protein VP39"/>
    <property type="match status" value="1"/>
</dbReference>
<organism evidence="1">
    <name type="scientific">Niallia circulans</name>
    <name type="common">Bacillus circulans</name>
    <dbReference type="NCBI Taxonomy" id="1397"/>
    <lineage>
        <taxon>Bacteria</taxon>
        <taxon>Bacillati</taxon>
        <taxon>Bacillota</taxon>
        <taxon>Bacilli</taxon>
        <taxon>Bacillales</taxon>
        <taxon>Bacillaceae</taxon>
        <taxon>Niallia</taxon>
    </lineage>
</organism>
<dbReference type="OrthoDB" id="9784101at2"/>
<proteinExistence type="predicted"/>
<comment type="caution">
    <text evidence="1">The sequence shown here is derived from an EMBL/GenBank/DDBJ whole genome shotgun (WGS) entry which is preliminary data.</text>
</comment>
<dbReference type="GO" id="GO:0032259">
    <property type="term" value="P:methylation"/>
    <property type="evidence" value="ECO:0007669"/>
    <property type="project" value="UniProtKB-KW"/>
</dbReference>
<dbReference type="SUPFAM" id="SSF53335">
    <property type="entry name" value="S-adenosyl-L-methionine-dependent methyltransferases"/>
    <property type="match status" value="1"/>
</dbReference>
<gene>
    <name evidence="1" type="ORF">KD144_08395</name>
</gene>
<accession>A0A941GG28</accession>
<dbReference type="EMBL" id="JAGTPX010000006">
    <property type="protein sequence ID" value="MBR8669559.1"/>
    <property type="molecule type" value="Genomic_DNA"/>
</dbReference>
<keyword evidence="1" id="KW-0489">Methyltransferase</keyword>
<sequence length="76" mass="8569">MPDIKAALGEIRRIIKPGGMFVLLEWEAVESEIGPSIEQKVPSITMKKLLEQNGFHPKLVHLNQSIYAIIAKNIKF</sequence>
<protein>
    <submittedName>
        <fullName evidence="1">SAM-dependent methyltransferase</fullName>
    </submittedName>
</protein>
<name>A0A941GG28_NIACI</name>
<dbReference type="InterPro" id="IPR029063">
    <property type="entry name" value="SAM-dependent_MTases_sf"/>
</dbReference>
<dbReference type="GO" id="GO:0008168">
    <property type="term" value="F:methyltransferase activity"/>
    <property type="evidence" value="ECO:0007669"/>
    <property type="project" value="UniProtKB-KW"/>
</dbReference>